<sequence>MGCCISKCKPRVPPQFNPIVQDKLVISQSPPHTPSYPPISSPRKRKTIQSPPSTTTSASFASSTQISTCGSSSLSSVSSCSSSVAFSKVDRTFSNDFLQSCALENPQIIDLDPIKKIGVVKQISPGTTHKRPRASSPTLTRQKSFRIEKERLPYGIVNGRTTMTSPSPSRRLNGNTSNYQRQPMLSSMNTHNESNRVTKTYTRPASPNRNVINKERPMYVKNKERFGYEVGSKVEVKEVLSRLSYSGSAATEDLDNPHIALDCFIFL</sequence>
<dbReference type="PANTHER" id="PTHR33871:SF18">
    <property type="entry name" value="F24J8.12 PROTEIN"/>
    <property type="match status" value="1"/>
</dbReference>
<keyword evidence="4" id="KW-1185">Reference proteome</keyword>
<dbReference type="OMA" id="GCCISKC"/>
<dbReference type="Gramene" id="mRNA:HanXRQr2_Chr09g0388211">
    <property type="protein sequence ID" value="CDS:HanXRQr2_Chr09g0388211.1"/>
    <property type="gene ID" value="HanXRQr2_Chr09g0388211"/>
</dbReference>
<reference evidence="3" key="2">
    <citation type="submission" date="2017-02" db="EMBL/GenBank/DDBJ databases">
        <title>Sunflower complete genome.</title>
        <authorList>
            <person name="Langlade N."/>
            <person name="Munos S."/>
        </authorList>
    </citation>
    <scope>NUCLEOTIDE SEQUENCE [LARGE SCALE GENOMIC DNA]</scope>
    <source>
        <tissue evidence="3">Leaves</tissue>
    </source>
</reference>
<evidence type="ECO:0000313" key="3">
    <source>
        <dbReference type="EMBL" id="OTG15098.1"/>
    </source>
</evidence>
<feature type="region of interest" description="Disordered" evidence="1">
    <location>
        <begin position="158"/>
        <end position="183"/>
    </location>
</feature>
<organism evidence="3 4">
    <name type="scientific">Helianthus annuus</name>
    <name type="common">Common sunflower</name>
    <dbReference type="NCBI Taxonomy" id="4232"/>
    <lineage>
        <taxon>Eukaryota</taxon>
        <taxon>Viridiplantae</taxon>
        <taxon>Streptophyta</taxon>
        <taxon>Embryophyta</taxon>
        <taxon>Tracheophyta</taxon>
        <taxon>Spermatophyta</taxon>
        <taxon>Magnoliopsida</taxon>
        <taxon>eudicotyledons</taxon>
        <taxon>Gunneridae</taxon>
        <taxon>Pentapetalae</taxon>
        <taxon>asterids</taxon>
        <taxon>campanulids</taxon>
        <taxon>Asterales</taxon>
        <taxon>Asteraceae</taxon>
        <taxon>Asteroideae</taxon>
        <taxon>Heliantheae alliance</taxon>
        <taxon>Heliantheae</taxon>
        <taxon>Helianthus</taxon>
    </lineage>
</organism>
<dbReference type="FunCoup" id="A0A251TVE5">
    <property type="interactions" value="2"/>
</dbReference>
<reference evidence="2 4" key="1">
    <citation type="journal article" date="2017" name="Nature">
        <title>The sunflower genome provides insights into oil metabolism, flowering and Asterid evolution.</title>
        <authorList>
            <person name="Badouin H."/>
            <person name="Gouzy J."/>
            <person name="Grassa C.J."/>
            <person name="Murat F."/>
            <person name="Staton S.E."/>
            <person name="Cottret L."/>
            <person name="Lelandais-Briere C."/>
            <person name="Owens G.L."/>
            <person name="Carrere S."/>
            <person name="Mayjonade B."/>
            <person name="Legrand L."/>
            <person name="Gill N."/>
            <person name="Kane N.C."/>
            <person name="Bowers J.E."/>
            <person name="Hubner S."/>
            <person name="Bellec A."/>
            <person name="Berard A."/>
            <person name="Berges H."/>
            <person name="Blanchet N."/>
            <person name="Boniface M.C."/>
            <person name="Brunel D."/>
            <person name="Catrice O."/>
            <person name="Chaidir N."/>
            <person name="Claudel C."/>
            <person name="Donnadieu C."/>
            <person name="Faraut T."/>
            <person name="Fievet G."/>
            <person name="Helmstetter N."/>
            <person name="King M."/>
            <person name="Knapp S.J."/>
            <person name="Lai Z."/>
            <person name="Le Paslier M.C."/>
            <person name="Lippi Y."/>
            <person name="Lorenzon L."/>
            <person name="Mandel J.R."/>
            <person name="Marage G."/>
            <person name="Marchand G."/>
            <person name="Marquand E."/>
            <person name="Bret-Mestries E."/>
            <person name="Morien E."/>
            <person name="Nambeesan S."/>
            <person name="Nguyen T."/>
            <person name="Pegot-Espagnet P."/>
            <person name="Pouilly N."/>
            <person name="Raftis F."/>
            <person name="Sallet E."/>
            <person name="Schiex T."/>
            <person name="Thomas J."/>
            <person name="Vandecasteele C."/>
            <person name="Vares D."/>
            <person name="Vear F."/>
            <person name="Vautrin S."/>
            <person name="Crespi M."/>
            <person name="Mangin B."/>
            <person name="Burke J.M."/>
            <person name="Salse J."/>
            <person name="Munos S."/>
            <person name="Vincourt P."/>
            <person name="Rieseberg L.H."/>
            <person name="Langlade N.B."/>
        </authorList>
    </citation>
    <scope>NUCLEOTIDE SEQUENCE [LARGE SCALE GENOMIC DNA]</scope>
    <source>
        <strain evidence="4">cv. SF193</strain>
        <tissue evidence="2">Leaves</tissue>
    </source>
</reference>
<feature type="compositionally biased region" description="Polar residues" evidence="1">
    <location>
        <begin position="159"/>
        <end position="183"/>
    </location>
</feature>
<dbReference type="PANTHER" id="PTHR33871">
    <property type="entry name" value="OS05G0503100 PROTEIN-RELATED"/>
    <property type="match status" value="1"/>
</dbReference>
<feature type="region of interest" description="Disordered" evidence="1">
    <location>
        <begin position="27"/>
        <end position="59"/>
    </location>
</feature>
<dbReference type="Proteomes" id="UP000215914">
    <property type="component" value="Chromosome 9"/>
</dbReference>
<protein>
    <submittedName>
        <fullName evidence="3">Uncharacterized protein</fullName>
    </submittedName>
</protein>
<dbReference type="EMBL" id="MNCJ02000324">
    <property type="protein sequence ID" value="KAF5790874.1"/>
    <property type="molecule type" value="Genomic_DNA"/>
</dbReference>
<evidence type="ECO:0000256" key="1">
    <source>
        <dbReference type="SAM" id="MobiDB-lite"/>
    </source>
</evidence>
<dbReference type="InParanoid" id="A0A251TVE5"/>
<feature type="compositionally biased region" description="Low complexity" evidence="1">
    <location>
        <begin position="48"/>
        <end position="59"/>
    </location>
</feature>
<dbReference type="EMBL" id="CM007898">
    <property type="protein sequence ID" value="OTG15098.1"/>
    <property type="molecule type" value="Genomic_DNA"/>
</dbReference>
<reference evidence="2" key="3">
    <citation type="submission" date="2020-06" db="EMBL/GenBank/DDBJ databases">
        <title>Helianthus annuus Genome sequencing and assembly Release 2.</title>
        <authorList>
            <person name="Gouzy J."/>
            <person name="Langlade N."/>
            <person name="Munos S."/>
        </authorList>
    </citation>
    <scope>NUCLEOTIDE SEQUENCE</scope>
    <source>
        <tissue evidence="2">Leaves</tissue>
    </source>
</reference>
<evidence type="ECO:0000313" key="2">
    <source>
        <dbReference type="EMBL" id="KAF5790874.1"/>
    </source>
</evidence>
<name>A0A251TVE5_HELAN</name>
<proteinExistence type="predicted"/>
<dbReference type="OrthoDB" id="1745046at2759"/>
<dbReference type="AlphaFoldDB" id="A0A251TVE5"/>
<accession>A0A251TVE5</accession>
<evidence type="ECO:0000313" key="4">
    <source>
        <dbReference type="Proteomes" id="UP000215914"/>
    </source>
</evidence>
<gene>
    <name evidence="3" type="ORF">HannXRQ_Chr09g0256671</name>
    <name evidence="2" type="ORF">HanXRQr2_Chr09g0388211</name>
</gene>
<feature type="compositionally biased region" description="Pro residues" evidence="1">
    <location>
        <begin position="31"/>
        <end position="40"/>
    </location>
</feature>